<dbReference type="Pfam" id="PF00068">
    <property type="entry name" value="Phospholip_A2_1"/>
    <property type="match status" value="1"/>
</dbReference>
<reference evidence="10" key="2">
    <citation type="journal article" date="2023" name="Science">
        <title>Genomic signatures of disease resistance in endangered staghorn corals.</title>
        <authorList>
            <person name="Vollmer S.V."/>
            <person name="Selwyn J.D."/>
            <person name="Despard B.A."/>
            <person name="Roesel C.L."/>
        </authorList>
    </citation>
    <scope>NUCLEOTIDE SEQUENCE</scope>
    <source>
        <strain evidence="10">K2</strain>
    </source>
</reference>
<accession>A0AAD9QPF4</accession>
<name>A0AAD9QPF4_ACRCE</name>
<gene>
    <name evidence="10" type="ORF">P5673_010988</name>
</gene>
<keyword evidence="5 8" id="KW-0106">Calcium</keyword>
<dbReference type="GO" id="GO:0005576">
    <property type="term" value="C:extracellular region"/>
    <property type="evidence" value="ECO:0007669"/>
    <property type="project" value="UniProtKB-SubCell"/>
</dbReference>
<feature type="disulfide bond" evidence="6">
    <location>
        <begin position="137"/>
        <end position="205"/>
    </location>
</feature>
<dbReference type="GO" id="GO:0006644">
    <property type="term" value="P:phospholipid metabolic process"/>
    <property type="evidence" value="ECO:0007669"/>
    <property type="project" value="InterPro"/>
</dbReference>
<comment type="similarity">
    <text evidence="7">Belongs to the phospholipase A2 family.</text>
</comment>
<evidence type="ECO:0000256" key="3">
    <source>
        <dbReference type="ARBA" id="ARBA00023157"/>
    </source>
</evidence>
<dbReference type="SMART" id="SM00085">
    <property type="entry name" value="PA2c"/>
    <property type="match status" value="1"/>
</dbReference>
<dbReference type="PANTHER" id="PTHR11716:SF51">
    <property type="entry name" value="PHOSPHOLIPASE A2"/>
    <property type="match status" value="1"/>
</dbReference>
<evidence type="ECO:0000313" key="10">
    <source>
        <dbReference type="EMBL" id="KAK2565079.1"/>
    </source>
</evidence>
<comment type="subcellular location">
    <subcellularLocation>
        <location evidence="1 8">Secreted</location>
    </subcellularLocation>
</comment>
<keyword evidence="5" id="KW-0479">Metal-binding</keyword>
<reference evidence="10" key="1">
    <citation type="journal article" date="2023" name="G3 (Bethesda)">
        <title>Whole genome assembly and annotation of the endangered Caribbean coral Acropora cervicornis.</title>
        <authorList>
            <person name="Selwyn J.D."/>
            <person name="Vollmer S.V."/>
        </authorList>
    </citation>
    <scope>NUCLEOTIDE SEQUENCE</scope>
    <source>
        <strain evidence="10">K2</strain>
    </source>
</reference>
<comment type="cofactor">
    <cofactor evidence="5">
        <name>Ca(2+)</name>
        <dbReference type="ChEBI" id="CHEBI:29108"/>
    </cofactor>
    <text evidence="5">Binds 1 Ca(2+) ion per subunit.</text>
</comment>
<comment type="catalytic activity">
    <reaction evidence="8">
        <text>a 1,2-diacyl-sn-glycero-3-phosphocholine + H2O = a 1-acyl-sn-glycero-3-phosphocholine + a fatty acid + H(+)</text>
        <dbReference type="Rhea" id="RHEA:15801"/>
        <dbReference type="ChEBI" id="CHEBI:15377"/>
        <dbReference type="ChEBI" id="CHEBI:15378"/>
        <dbReference type="ChEBI" id="CHEBI:28868"/>
        <dbReference type="ChEBI" id="CHEBI:57643"/>
        <dbReference type="ChEBI" id="CHEBI:58168"/>
        <dbReference type="EC" id="3.1.1.4"/>
    </reaction>
</comment>
<comment type="caution">
    <text evidence="10">The sequence shown here is derived from an EMBL/GenBank/DDBJ whole genome shotgun (WGS) entry which is preliminary data.</text>
</comment>
<feature type="disulfide bond" evidence="6">
    <location>
        <begin position="144"/>
        <end position="198"/>
    </location>
</feature>
<feature type="domain" description="Phospholipase A2-like central" evidence="9">
    <location>
        <begin position="96"/>
        <end position="224"/>
    </location>
</feature>
<feature type="active site" evidence="4">
    <location>
        <position position="199"/>
    </location>
</feature>
<evidence type="ECO:0000256" key="6">
    <source>
        <dbReference type="PIRSR" id="PIRSR601211-3"/>
    </source>
</evidence>
<keyword evidence="11" id="KW-1185">Reference proteome</keyword>
<organism evidence="10 11">
    <name type="scientific">Acropora cervicornis</name>
    <name type="common">Staghorn coral</name>
    <dbReference type="NCBI Taxonomy" id="6130"/>
    <lineage>
        <taxon>Eukaryota</taxon>
        <taxon>Metazoa</taxon>
        <taxon>Cnidaria</taxon>
        <taxon>Anthozoa</taxon>
        <taxon>Hexacorallia</taxon>
        <taxon>Scleractinia</taxon>
        <taxon>Astrocoeniina</taxon>
        <taxon>Acroporidae</taxon>
        <taxon>Acropora</taxon>
    </lineage>
</organism>
<dbReference type="GO" id="GO:0005509">
    <property type="term" value="F:calcium ion binding"/>
    <property type="evidence" value="ECO:0007669"/>
    <property type="project" value="InterPro"/>
</dbReference>
<dbReference type="InterPro" id="IPR016090">
    <property type="entry name" value="PLA2-like_dom"/>
</dbReference>
<keyword evidence="3 6" id="KW-1015">Disulfide bond</keyword>
<dbReference type="EMBL" id="JARQWQ010000020">
    <property type="protein sequence ID" value="KAK2565079.1"/>
    <property type="molecule type" value="Genomic_DNA"/>
</dbReference>
<dbReference type="GO" id="GO:0047498">
    <property type="term" value="F:calcium-dependent phospholipase A2 activity"/>
    <property type="evidence" value="ECO:0007669"/>
    <property type="project" value="TreeGrafter"/>
</dbReference>
<feature type="disulfide bond" evidence="6">
    <location>
        <begin position="122"/>
        <end position="138"/>
    </location>
</feature>
<evidence type="ECO:0000256" key="4">
    <source>
        <dbReference type="PIRSR" id="PIRSR601211-1"/>
    </source>
</evidence>
<dbReference type="PANTHER" id="PTHR11716">
    <property type="entry name" value="PHOSPHOLIPASE A2 FAMILY MEMBER"/>
    <property type="match status" value="1"/>
</dbReference>
<dbReference type="AlphaFoldDB" id="A0AAD9QPF4"/>
<dbReference type="InterPro" id="IPR001211">
    <property type="entry name" value="PLA2"/>
</dbReference>
<sequence length="226" mass="25311">MRSPLSLSLAILIVFLAMCIFSLPAPLEPQVKLSGYLSALTAVGCHLIEIDRNGAIQDTRKEVSIALMTGGRKLGNREEIPTNQGKMAVKRRHARSLFQFGGMVACSTNRSMFDYVDYGCWCGSGGSGKPVDQTDRCCLEHDLCYSKIRNDGSVCEGWSLFYIFFSSYSYSGCRRCEPEYKYHVDEKYKDCKKAICECDSQAAKCFGEAHYNKSHIVYDTSKCQSK</sequence>
<dbReference type="CDD" id="cd00125">
    <property type="entry name" value="PLA2c"/>
    <property type="match status" value="1"/>
</dbReference>
<evidence type="ECO:0000259" key="9">
    <source>
        <dbReference type="SMART" id="SM00085"/>
    </source>
</evidence>
<protein>
    <recommendedName>
        <fullName evidence="8">Phospholipase A2</fullName>
        <ecNumber evidence="8">3.1.1.4</ecNumber>
    </recommendedName>
</protein>
<proteinExistence type="inferred from homology"/>
<keyword evidence="8" id="KW-0732">Signal</keyword>
<dbReference type="GO" id="GO:0005543">
    <property type="term" value="F:phospholipid binding"/>
    <property type="evidence" value="ECO:0007669"/>
    <property type="project" value="TreeGrafter"/>
</dbReference>
<feature type="signal peptide" evidence="8">
    <location>
        <begin position="1"/>
        <end position="24"/>
    </location>
</feature>
<dbReference type="InterPro" id="IPR033113">
    <property type="entry name" value="PLA2_histidine"/>
</dbReference>
<feature type="binding site" evidence="5">
    <location>
        <position position="125"/>
    </location>
    <ligand>
        <name>Ca(2+)</name>
        <dbReference type="ChEBI" id="CHEBI:29108"/>
    </ligand>
</feature>
<dbReference type="Gene3D" id="1.20.90.10">
    <property type="entry name" value="Phospholipase A2 domain"/>
    <property type="match status" value="1"/>
</dbReference>
<dbReference type="EC" id="3.1.1.4" evidence="8"/>
<feature type="active site" evidence="4">
    <location>
        <position position="141"/>
    </location>
</feature>
<evidence type="ECO:0000313" key="11">
    <source>
        <dbReference type="Proteomes" id="UP001249851"/>
    </source>
</evidence>
<evidence type="ECO:0000256" key="7">
    <source>
        <dbReference type="RuleBase" id="RU003654"/>
    </source>
</evidence>
<evidence type="ECO:0000256" key="5">
    <source>
        <dbReference type="PIRSR" id="PIRSR601211-2"/>
    </source>
</evidence>
<feature type="binding site" evidence="5">
    <location>
        <position position="123"/>
    </location>
    <ligand>
        <name>Ca(2+)</name>
        <dbReference type="ChEBI" id="CHEBI:29108"/>
    </ligand>
</feature>
<dbReference type="GO" id="GO:0016042">
    <property type="term" value="P:lipid catabolic process"/>
    <property type="evidence" value="ECO:0007669"/>
    <property type="project" value="InterPro"/>
</dbReference>
<dbReference type="PROSITE" id="PS00118">
    <property type="entry name" value="PA2_HIS"/>
    <property type="match status" value="1"/>
</dbReference>
<evidence type="ECO:0000256" key="1">
    <source>
        <dbReference type="ARBA" id="ARBA00004613"/>
    </source>
</evidence>
<feature type="disulfide bond" evidence="6">
    <location>
        <begin position="155"/>
        <end position="191"/>
    </location>
</feature>
<dbReference type="InterPro" id="IPR036444">
    <property type="entry name" value="PLipase_A2_dom_sf"/>
</dbReference>
<keyword evidence="8" id="KW-0378">Hydrolase</keyword>
<dbReference type="PRINTS" id="PR00389">
    <property type="entry name" value="PHPHLIPASEA2"/>
</dbReference>
<dbReference type="SUPFAM" id="SSF48619">
    <property type="entry name" value="Phospholipase A2, PLA2"/>
    <property type="match status" value="1"/>
</dbReference>
<evidence type="ECO:0000256" key="8">
    <source>
        <dbReference type="RuleBase" id="RU361236"/>
    </source>
</evidence>
<dbReference type="GO" id="GO:0050482">
    <property type="term" value="P:arachidonate secretion"/>
    <property type="evidence" value="ECO:0007669"/>
    <property type="project" value="InterPro"/>
</dbReference>
<feature type="chain" id="PRO_5041782455" description="Phospholipase A2" evidence="8">
    <location>
        <begin position="25"/>
        <end position="226"/>
    </location>
</feature>
<keyword evidence="2 8" id="KW-0964">Secreted</keyword>
<feature type="binding site" evidence="5">
    <location>
        <position position="142"/>
    </location>
    <ligand>
        <name>Ca(2+)</name>
        <dbReference type="ChEBI" id="CHEBI:29108"/>
    </ligand>
</feature>
<evidence type="ECO:0000256" key="2">
    <source>
        <dbReference type="ARBA" id="ARBA00022525"/>
    </source>
</evidence>
<dbReference type="Proteomes" id="UP001249851">
    <property type="component" value="Unassembled WGS sequence"/>
</dbReference>
<keyword evidence="8" id="KW-0443">Lipid metabolism</keyword>